<accession>A0ABN3B4K5</accession>
<reference evidence="1 2" key="1">
    <citation type="journal article" date="2019" name="Int. J. Syst. Evol. Microbiol.">
        <title>The Global Catalogue of Microorganisms (GCM) 10K type strain sequencing project: providing services to taxonomists for standard genome sequencing and annotation.</title>
        <authorList>
            <consortium name="The Broad Institute Genomics Platform"/>
            <consortium name="The Broad Institute Genome Sequencing Center for Infectious Disease"/>
            <person name="Wu L."/>
            <person name="Ma J."/>
        </authorList>
    </citation>
    <scope>NUCLEOTIDE SEQUENCE [LARGE SCALE GENOMIC DNA]</scope>
    <source>
        <strain evidence="1 2">JCM 14919</strain>
    </source>
</reference>
<proteinExistence type="predicted"/>
<evidence type="ECO:0000313" key="2">
    <source>
        <dbReference type="Proteomes" id="UP001501084"/>
    </source>
</evidence>
<comment type="caution">
    <text evidence="1">The sequence shown here is derived from an EMBL/GenBank/DDBJ whole genome shotgun (WGS) entry which is preliminary data.</text>
</comment>
<gene>
    <name evidence="1" type="ORF">GCM10009786_13290</name>
</gene>
<evidence type="ECO:0008006" key="3">
    <source>
        <dbReference type="Google" id="ProtNLM"/>
    </source>
</evidence>
<dbReference type="Pfam" id="PF01063">
    <property type="entry name" value="Aminotran_4"/>
    <property type="match status" value="1"/>
</dbReference>
<dbReference type="EMBL" id="BAAAOP010000005">
    <property type="protein sequence ID" value="GAA2187612.1"/>
    <property type="molecule type" value="Genomic_DNA"/>
</dbReference>
<dbReference type="SUPFAM" id="SSF56752">
    <property type="entry name" value="D-aminoacid aminotransferase-like PLP-dependent enzymes"/>
    <property type="match status" value="1"/>
</dbReference>
<sequence length="272" mass="30010">MTPESGTDGATGRLLAADSFRVRGAVRGGEAGAHVDAAVRGFARHLERFAQTAHAAWLDASPEANPAEVRGRVSAFLDSARSRLARSGDGFPRFELWEPGPSDSIREPRLALAIRKLPQLQLTISLRSCPSGPLPRARRKGPNIASYAALRHELGAEPLLLDRDGRVLEGATTSLIWWNRETHRGAVSALPDRVPSITEALIREAAELEPRVATLNELLHHEVWAVNALHGIRPVSHLDGARCAPHDQERLAHFREMLDRRWEPITDPRARR</sequence>
<dbReference type="InterPro" id="IPR036038">
    <property type="entry name" value="Aminotransferase-like"/>
</dbReference>
<keyword evidence="2" id="KW-1185">Reference proteome</keyword>
<evidence type="ECO:0000313" key="1">
    <source>
        <dbReference type="EMBL" id="GAA2187612.1"/>
    </source>
</evidence>
<dbReference type="Gene3D" id="3.20.10.10">
    <property type="entry name" value="D-amino Acid Aminotransferase, subunit A, domain 2"/>
    <property type="match status" value="1"/>
</dbReference>
<protein>
    <recommendedName>
        <fullName evidence="3">Branched-chain amino acid aminotransferase/4-amino-4-deoxychorismate lyase</fullName>
    </recommendedName>
</protein>
<dbReference type="InterPro" id="IPR043132">
    <property type="entry name" value="BCAT-like_C"/>
</dbReference>
<dbReference type="Proteomes" id="UP001501084">
    <property type="component" value="Unassembled WGS sequence"/>
</dbReference>
<dbReference type="InterPro" id="IPR001544">
    <property type="entry name" value="Aminotrans_IV"/>
</dbReference>
<organism evidence="1 2">
    <name type="scientific">Leucobacter alluvii</name>
    <dbReference type="NCBI Taxonomy" id="340321"/>
    <lineage>
        <taxon>Bacteria</taxon>
        <taxon>Bacillati</taxon>
        <taxon>Actinomycetota</taxon>
        <taxon>Actinomycetes</taxon>
        <taxon>Micrococcales</taxon>
        <taxon>Microbacteriaceae</taxon>
        <taxon>Leucobacter</taxon>
    </lineage>
</organism>
<name>A0ABN3B4K5_9MICO</name>
<dbReference type="RefSeq" id="WP_346057804.1">
    <property type="nucleotide sequence ID" value="NZ_BAAAOP010000005.1"/>
</dbReference>